<feature type="non-terminal residue" evidence="1">
    <location>
        <position position="1"/>
    </location>
</feature>
<dbReference type="Proteomes" id="UP000257109">
    <property type="component" value="Unassembled WGS sequence"/>
</dbReference>
<dbReference type="EMBL" id="QJKJ01009563">
    <property type="protein sequence ID" value="RDX76270.1"/>
    <property type="molecule type" value="Genomic_DNA"/>
</dbReference>
<proteinExistence type="predicted"/>
<evidence type="ECO:0000313" key="2">
    <source>
        <dbReference type="Proteomes" id="UP000257109"/>
    </source>
</evidence>
<reference evidence="1" key="1">
    <citation type="submission" date="2018-05" db="EMBL/GenBank/DDBJ databases">
        <title>Draft genome of Mucuna pruriens seed.</title>
        <authorList>
            <person name="Nnadi N.E."/>
            <person name="Vos R."/>
            <person name="Hasami M.H."/>
            <person name="Devisetty U.K."/>
            <person name="Aguiy J.C."/>
        </authorList>
    </citation>
    <scope>NUCLEOTIDE SEQUENCE [LARGE SCALE GENOMIC DNA]</scope>
    <source>
        <strain evidence="1">JCA_2017</strain>
    </source>
</reference>
<dbReference type="OrthoDB" id="1744168at2759"/>
<dbReference type="AlphaFoldDB" id="A0A371FDB4"/>
<sequence>MNDELSSKRPTLILGRPFLKIAKTKIDVHFRKLFMEFGDNRMEYIIFEAMKHPTKNHSIFYLDVIDQLDDDYMNLHYEFPGLDDFKDCNCICTKLTKYLICVEISDAINASGGVVEVVVVQPPLPSIVKPLQLPIIIANKIQIEQNKNRGDFYEHHIKHSTLSHFERLSNN</sequence>
<accession>A0A371FDB4</accession>
<evidence type="ECO:0000313" key="1">
    <source>
        <dbReference type="EMBL" id="RDX76270.1"/>
    </source>
</evidence>
<keyword evidence="2" id="KW-1185">Reference proteome</keyword>
<comment type="caution">
    <text evidence="1">The sequence shown here is derived from an EMBL/GenBank/DDBJ whole genome shotgun (WGS) entry which is preliminary data.</text>
</comment>
<protein>
    <submittedName>
        <fullName evidence="1">Uncharacterized protein</fullName>
    </submittedName>
</protein>
<gene>
    <name evidence="1" type="ORF">CR513_43754</name>
</gene>
<name>A0A371FDB4_MUCPR</name>
<organism evidence="1 2">
    <name type="scientific">Mucuna pruriens</name>
    <name type="common">Velvet bean</name>
    <name type="synonym">Dolichos pruriens</name>
    <dbReference type="NCBI Taxonomy" id="157652"/>
    <lineage>
        <taxon>Eukaryota</taxon>
        <taxon>Viridiplantae</taxon>
        <taxon>Streptophyta</taxon>
        <taxon>Embryophyta</taxon>
        <taxon>Tracheophyta</taxon>
        <taxon>Spermatophyta</taxon>
        <taxon>Magnoliopsida</taxon>
        <taxon>eudicotyledons</taxon>
        <taxon>Gunneridae</taxon>
        <taxon>Pentapetalae</taxon>
        <taxon>rosids</taxon>
        <taxon>fabids</taxon>
        <taxon>Fabales</taxon>
        <taxon>Fabaceae</taxon>
        <taxon>Papilionoideae</taxon>
        <taxon>50 kb inversion clade</taxon>
        <taxon>NPAAA clade</taxon>
        <taxon>indigoferoid/millettioid clade</taxon>
        <taxon>Phaseoleae</taxon>
        <taxon>Mucuna</taxon>
    </lineage>
</organism>